<evidence type="ECO:0000313" key="8">
    <source>
        <dbReference type="Proteomes" id="UP000623687"/>
    </source>
</evidence>
<dbReference type="InterPro" id="IPR001683">
    <property type="entry name" value="PX_dom"/>
</dbReference>
<dbReference type="Pfam" id="PF00615">
    <property type="entry name" value="RGS"/>
    <property type="match status" value="1"/>
</dbReference>
<proteinExistence type="inferred from homology"/>
<evidence type="ECO:0000256" key="1">
    <source>
        <dbReference type="ARBA" id="ARBA00010883"/>
    </source>
</evidence>
<feature type="region of interest" description="Disordered" evidence="2">
    <location>
        <begin position="1163"/>
        <end position="1183"/>
    </location>
</feature>
<dbReference type="VEuPathDB" id="FungiDB:PC9H_003298"/>
<accession>A0A8H6ZY23</accession>
<evidence type="ECO:0000259" key="4">
    <source>
        <dbReference type="PROSITE" id="PS50132"/>
    </source>
</evidence>
<protein>
    <submittedName>
        <fullName evidence="7">Intermediate filament protein</fullName>
    </submittedName>
</protein>
<feature type="region of interest" description="Disordered" evidence="2">
    <location>
        <begin position="714"/>
        <end position="795"/>
    </location>
</feature>
<reference evidence="7" key="1">
    <citation type="submission" date="2019-07" db="EMBL/GenBank/DDBJ databases">
        <authorList>
            <person name="Palmer J.M."/>
        </authorList>
    </citation>
    <scope>NUCLEOTIDE SEQUENCE</scope>
    <source>
        <strain evidence="7">PC9</strain>
    </source>
</reference>
<feature type="domain" description="PXA" evidence="6">
    <location>
        <begin position="108"/>
        <end position="301"/>
    </location>
</feature>
<dbReference type="PROSITE" id="PS51207">
    <property type="entry name" value="PXA"/>
    <property type="match status" value="1"/>
</dbReference>
<dbReference type="SMART" id="SM00315">
    <property type="entry name" value="RGS"/>
    <property type="match status" value="1"/>
</dbReference>
<dbReference type="InterPro" id="IPR003114">
    <property type="entry name" value="Phox_assoc"/>
</dbReference>
<dbReference type="GO" id="GO:0035091">
    <property type="term" value="F:phosphatidylinositol binding"/>
    <property type="evidence" value="ECO:0007669"/>
    <property type="project" value="InterPro"/>
</dbReference>
<dbReference type="PANTHER" id="PTHR22775">
    <property type="entry name" value="SORTING NEXIN"/>
    <property type="match status" value="1"/>
</dbReference>
<organism evidence="7 8">
    <name type="scientific">Pleurotus ostreatus</name>
    <name type="common">Oyster mushroom</name>
    <name type="synonym">White-rot fungus</name>
    <dbReference type="NCBI Taxonomy" id="5322"/>
    <lineage>
        <taxon>Eukaryota</taxon>
        <taxon>Fungi</taxon>
        <taxon>Dikarya</taxon>
        <taxon>Basidiomycota</taxon>
        <taxon>Agaricomycotina</taxon>
        <taxon>Agaricomycetes</taxon>
        <taxon>Agaricomycetidae</taxon>
        <taxon>Agaricales</taxon>
        <taxon>Pleurotineae</taxon>
        <taxon>Pleurotaceae</taxon>
        <taxon>Pleurotus</taxon>
    </lineage>
</organism>
<dbReference type="RefSeq" id="XP_036634364.1">
    <property type="nucleotide sequence ID" value="XM_036772891.1"/>
</dbReference>
<evidence type="ECO:0000256" key="3">
    <source>
        <dbReference type="SAM" id="Phobius"/>
    </source>
</evidence>
<feature type="transmembrane region" description="Helical" evidence="3">
    <location>
        <begin position="34"/>
        <end position="58"/>
    </location>
</feature>
<evidence type="ECO:0000256" key="2">
    <source>
        <dbReference type="SAM" id="MobiDB-lite"/>
    </source>
</evidence>
<dbReference type="PROSITE" id="PS50132">
    <property type="entry name" value="RGS"/>
    <property type="match status" value="1"/>
</dbReference>
<evidence type="ECO:0000313" key="7">
    <source>
        <dbReference type="EMBL" id="KAF7436465.1"/>
    </source>
</evidence>
<evidence type="ECO:0000259" key="5">
    <source>
        <dbReference type="PROSITE" id="PS50195"/>
    </source>
</evidence>
<keyword evidence="3" id="KW-0812">Transmembrane</keyword>
<feature type="compositionally biased region" description="Acidic residues" evidence="2">
    <location>
        <begin position="761"/>
        <end position="783"/>
    </location>
</feature>
<dbReference type="Pfam" id="PF00787">
    <property type="entry name" value="PX"/>
    <property type="match status" value="1"/>
</dbReference>
<dbReference type="Pfam" id="PF02194">
    <property type="entry name" value="PXA"/>
    <property type="match status" value="1"/>
</dbReference>
<name>A0A8H6ZY23_PLEOS</name>
<gene>
    <name evidence="7" type="primary">MDM1</name>
    <name evidence="7" type="ORF">PC9H_003298</name>
</gene>
<feature type="domain" description="PX" evidence="5">
    <location>
        <begin position="872"/>
        <end position="990"/>
    </location>
</feature>
<comment type="similarity">
    <text evidence="1">Belongs to the sorting nexin family.</text>
</comment>
<dbReference type="SMART" id="SM00312">
    <property type="entry name" value="PX"/>
    <property type="match status" value="1"/>
</dbReference>
<sequence length="1234" mass="137620">MSTFSTQGAIVLGIIVVSFPTVARIFLSPYMLLLLSPLILVFIAVASVGLHVCIGHWLDSWQKNGRTSLSSAARPYAFSTPAAWQAVLTRSQWSQSAPQTFPPLYPESKMISSTLNDILILIVRDFVLTWYKDISSSPSFPTAVSSVLHSSLSKLLDRAESVDLAALLVNRILPKITAHIEQFRQSEMALRGAGLERRLTQSEELDILLASRYATKGGEKLHPAIDNLSTTFTKQTEEAHLRQIIDKVLPYMLPETEAKSQALKIVAREIASCSVLYPIMDMVADPDFWNRMIDDIAGAAIHQQKLITKVRNVLEAQAPQPHNRMSTPPVAATTETITIRTDVRQFESFLRSLNRCSSLLDARRLKNDIMGEIRRTRMLLGNHEKEDWINGEKTEDVVAFLDRLYTAKRTVEERIVMLGGEDELRKSTTLDSGIRSGLTLRDILANPSLISYFMEFMDRRNRSLLVQFWLTVESFKNPLESVDSGSSGDEEETIQDPSNFTTMNEDISMINDLYFSSTTPHPALSSISAKYVNRIQEFARSEVTPSLSSQRKVRRSVMRAQSQVEKAMEHDFEEFQRSELWFRVAGDMEVGSKKQSAAPSLVEGPTSVSSPALVGSSLPFHFSWGNHSTQSLPPRPEAAPMLRATSSGSQVSADLSRRIPPPDMELLMSSVPDLSGSSRAPLFDDPDAEDQKVDKSQSNRMDAIQAALTDIIATDKEETQKSSKLTTPSLSARPRPSRNAASPSEPQRTTKPVETQRPVFEDDYDDDIDDDGGDSEDKIEDATDPSSSFHSAGPGDLQLSYEIGRLGSKIASLQSQDAMLDKLIKKAELTGDAQELRLLKKSKTAMGREIRQFEFQKKQYEQQESANRLLSDKTRVSLVNSTVGEEDGKSVVRYLIEVQQLGPNGSFASGWVVARRYNEFLNTHIKLREKYALVRNLDFPGKRLVHALSGSFVDNRRAALEKYLQNLISIPAVCESDELRAFLSRDSPFMATEHRSSSKISPTFPGTDLVRTVYRSVAESIDDMFFGPSMLDVMIQRLTRQAAEFAGVVGAAVNDEEIVAQALDASGRTASEAALLHLSGDLKPLEGETSTSSFSSPICDLLLAVFELKKKNNWLRRQAIVIILQQVLGGTIERKIREILKAQLDESRLMSYLTLFRDQLWPGGQLKPPGKPRSTEEKLRTRDEANRKLSSLIPDLAANMIGRSNARRGARRIFAVLQNRRLNQHIAYTVVDEV</sequence>
<keyword evidence="3" id="KW-1133">Transmembrane helix</keyword>
<dbReference type="OrthoDB" id="120967at2759"/>
<dbReference type="CDD" id="cd06876">
    <property type="entry name" value="PX_MDM1p"/>
    <property type="match status" value="1"/>
</dbReference>
<dbReference type="Proteomes" id="UP000623687">
    <property type="component" value="Unassembled WGS sequence"/>
</dbReference>
<dbReference type="AlphaFoldDB" id="A0A8H6ZY23"/>
<dbReference type="Gene3D" id="3.30.1520.10">
    <property type="entry name" value="Phox-like domain"/>
    <property type="match status" value="1"/>
</dbReference>
<evidence type="ECO:0000259" key="6">
    <source>
        <dbReference type="PROSITE" id="PS51207"/>
    </source>
</evidence>
<dbReference type="GeneID" id="59373116"/>
<dbReference type="Pfam" id="PF08628">
    <property type="entry name" value="Nexin_C"/>
    <property type="match status" value="1"/>
</dbReference>
<dbReference type="SUPFAM" id="SSF48097">
    <property type="entry name" value="Regulator of G-protein signaling, RGS"/>
    <property type="match status" value="1"/>
</dbReference>
<dbReference type="PANTHER" id="PTHR22775:SF3">
    <property type="entry name" value="SORTING NEXIN-13"/>
    <property type="match status" value="1"/>
</dbReference>
<feature type="transmembrane region" description="Helical" evidence="3">
    <location>
        <begin position="6"/>
        <end position="27"/>
    </location>
</feature>
<dbReference type="SMART" id="SM00313">
    <property type="entry name" value="PXA"/>
    <property type="match status" value="1"/>
</dbReference>
<dbReference type="SUPFAM" id="SSF64268">
    <property type="entry name" value="PX domain"/>
    <property type="match status" value="1"/>
</dbReference>
<keyword evidence="8" id="KW-1185">Reference proteome</keyword>
<comment type="caution">
    <text evidence="7">The sequence shown here is derived from an EMBL/GenBank/DDBJ whole genome shotgun (WGS) entry which is preliminary data.</text>
</comment>
<dbReference type="Gene3D" id="1.10.167.10">
    <property type="entry name" value="Regulator of G-protein Signalling 4, domain 2"/>
    <property type="match status" value="1"/>
</dbReference>
<dbReference type="EMBL" id="JACETU010000002">
    <property type="protein sequence ID" value="KAF7436465.1"/>
    <property type="molecule type" value="Genomic_DNA"/>
</dbReference>
<keyword evidence="3" id="KW-0472">Membrane</keyword>
<dbReference type="InterPro" id="IPR036871">
    <property type="entry name" value="PX_dom_sf"/>
</dbReference>
<dbReference type="InterPro" id="IPR044926">
    <property type="entry name" value="RGS_subdomain_2"/>
</dbReference>
<dbReference type="InterPro" id="IPR016137">
    <property type="entry name" value="RGS"/>
</dbReference>
<feature type="domain" description="RGS" evidence="4">
    <location>
        <begin position="439"/>
        <end position="585"/>
    </location>
</feature>
<dbReference type="InterPro" id="IPR013937">
    <property type="entry name" value="Sorting_nexin_C"/>
</dbReference>
<feature type="compositionally biased region" description="Basic and acidic residues" evidence="2">
    <location>
        <begin position="1173"/>
        <end position="1183"/>
    </location>
</feature>
<feature type="compositionally biased region" description="Polar residues" evidence="2">
    <location>
        <begin position="739"/>
        <end position="753"/>
    </location>
</feature>
<dbReference type="InterPro" id="IPR036305">
    <property type="entry name" value="RGS_sf"/>
</dbReference>
<feature type="region of interest" description="Disordered" evidence="2">
    <location>
        <begin position="629"/>
        <end position="700"/>
    </location>
</feature>
<dbReference type="PROSITE" id="PS50195">
    <property type="entry name" value="PX"/>
    <property type="match status" value="1"/>
</dbReference>
<feature type="compositionally biased region" description="Polar residues" evidence="2">
    <location>
        <begin position="644"/>
        <end position="653"/>
    </location>
</feature>